<dbReference type="Proteomes" id="UP001145021">
    <property type="component" value="Unassembled WGS sequence"/>
</dbReference>
<proteinExistence type="predicted"/>
<dbReference type="PANTHER" id="PTHR38248:SF2">
    <property type="entry name" value="FUNK1 11"/>
    <property type="match status" value="1"/>
</dbReference>
<feature type="domain" description="Protein kinase" evidence="1">
    <location>
        <begin position="1"/>
        <end position="172"/>
    </location>
</feature>
<dbReference type="InterPro" id="IPR040976">
    <property type="entry name" value="Pkinase_fungal"/>
</dbReference>
<dbReference type="Gene3D" id="1.10.510.10">
    <property type="entry name" value="Transferase(Phosphotransferase) domain 1"/>
    <property type="match status" value="1"/>
</dbReference>
<keyword evidence="3" id="KW-1185">Reference proteome</keyword>
<accession>A0A9W7XI07</accession>
<comment type="caution">
    <text evidence="2">The sequence shown here is derived from an EMBL/GenBank/DDBJ whole genome shotgun (WGS) entry which is preliminary data.</text>
</comment>
<dbReference type="PANTHER" id="PTHR38248">
    <property type="entry name" value="FUNK1 6"/>
    <property type="match status" value="1"/>
</dbReference>
<dbReference type="GO" id="GO:0005524">
    <property type="term" value="F:ATP binding"/>
    <property type="evidence" value="ECO:0007669"/>
    <property type="project" value="InterPro"/>
</dbReference>
<gene>
    <name evidence="2" type="ORF">LPJ64_003368</name>
</gene>
<protein>
    <recommendedName>
        <fullName evidence="1">Protein kinase domain-containing protein</fullName>
    </recommendedName>
</protein>
<evidence type="ECO:0000313" key="3">
    <source>
        <dbReference type="Proteomes" id="UP001145021"/>
    </source>
</evidence>
<name>A0A9W7XI07_9FUNG</name>
<dbReference type="EMBL" id="JANBOH010000129">
    <property type="protein sequence ID" value="KAJ1645011.1"/>
    <property type="molecule type" value="Genomic_DNA"/>
</dbReference>
<evidence type="ECO:0000259" key="1">
    <source>
        <dbReference type="PROSITE" id="PS50011"/>
    </source>
</evidence>
<dbReference type="InterPro" id="IPR011009">
    <property type="entry name" value="Kinase-like_dom_sf"/>
</dbReference>
<dbReference type="InterPro" id="IPR008266">
    <property type="entry name" value="Tyr_kinase_AS"/>
</dbReference>
<organism evidence="2 3">
    <name type="scientific">Coemansia asiatica</name>
    <dbReference type="NCBI Taxonomy" id="1052880"/>
    <lineage>
        <taxon>Eukaryota</taxon>
        <taxon>Fungi</taxon>
        <taxon>Fungi incertae sedis</taxon>
        <taxon>Zoopagomycota</taxon>
        <taxon>Kickxellomycotina</taxon>
        <taxon>Kickxellomycetes</taxon>
        <taxon>Kickxellales</taxon>
        <taxon>Kickxellaceae</taxon>
        <taxon>Coemansia</taxon>
    </lineage>
</organism>
<reference evidence="2" key="1">
    <citation type="submission" date="2022-07" db="EMBL/GenBank/DDBJ databases">
        <title>Phylogenomic reconstructions and comparative analyses of Kickxellomycotina fungi.</title>
        <authorList>
            <person name="Reynolds N.K."/>
            <person name="Stajich J.E."/>
            <person name="Barry K."/>
            <person name="Grigoriev I.V."/>
            <person name="Crous P."/>
            <person name="Smith M.E."/>
        </authorList>
    </citation>
    <scope>NUCLEOTIDE SEQUENCE</scope>
    <source>
        <strain evidence="2">NBRC 105413</strain>
    </source>
</reference>
<dbReference type="AlphaFoldDB" id="A0A9W7XI07"/>
<sequence length="264" mass="30325">LIIAAADAMEVHTAISKKCRILHRDISSNNILIRQSLDTGRVHGILIDFDCALRIDHNSDKNRPRRPDMTGTRPYMSIGNLSKSGVERTALDDWESIIYVLCWLGTFGVNYDDEGLHQIKDDENQETPDIYNWQSGDSIDIAKAKRHDMDTQRNFVSRIVSKFIKKSEYIYLKRLVVALRETLIDNPNVSELGRGSLNIFDDNDDIFGPVADIEEDYWDSKCSKDERDPFIRRSICADLIADDLLKVMIQARKEAISRLYRSNE</sequence>
<feature type="non-terminal residue" evidence="2">
    <location>
        <position position="1"/>
    </location>
</feature>
<dbReference type="PROSITE" id="PS00109">
    <property type="entry name" value="PROTEIN_KINASE_TYR"/>
    <property type="match status" value="1"/>
</dbReference>
<dbReference type="PROSITE" id="PS50011">
    <property type="entry name" value="PROTEIN_KINASE_DOM"/>
    <property type="match status" value="1"/>
</dbReference>
<dbReference type="GO" id="GO:0004672">
    <property type="term" value="F:protein kinase activity"/>
    <property type="evidence" value="ECO:0007669"/>
    <property type="project" value="InterPro"/>
</dbReference>
<dbReference type="InterPro" id="IPR000719">
    <property type="entry name" value="Prot_kinase_dom"/>
</dbReference>
<dbReference type="SUPFAM" id="SSF56112">
    <property type="entry name" value="Protein kinase-like (PK-like)"/>
    <property type="match status" value="1"/>
</dbReference>
<dbReference type="Pfam" id="PF17667">
    <property type="entry name" value="Pkinase_fungal"/>
    <property type="match status" value="1"/>
</dbReference>
<evidence type="ECO:0000313" key="2">
    <source>
        <dbReference type="EMBL" id="KAJ1645011.1"/>
    </source>
</evidence>